<dbReference type="Proteomes" id="UP000265715">
    <property type="component" value="Unassembled WGS sequence"/>
</dbReference>
<dbReference type="InterPro" id="IPR051200">
    <property type="entry name" value="Host-pathogen_enzymatic-act"/>
</dbReference>
<dbReference type="PANTHER" id="PTHR47197:SF3">
    <property type="entry name" value="DIHYDRO-HEME D1 DEHYDROGENASE"/>
    <property type="match status" value="1"/>
</dbReference>
<evidence type="ECO:0000256" key="5">
    <source>
        <dbReference type="SAM" id="SignalP"/>
    </source>
</evidence>
<dbReference type="InterPro" id="IPR009056">
    <property type="entry name" value="Cyt_c-like_dom"/>
</dbReference>
<feature type="signal peptide" evidence="5">
    <location>
        <begin position="1"/>
        <end position="31"/>
    </location>
</feature>
<reference evidence="7 8" key="1">
    <citation type="submission" date="2018-08" db="EMBL/GenBank/DDBJ databases">
        <title>Meiothermus terrae DSM 26712 genome sequencing project.</title>
        <authorList>
            <person name="Da Costa M.S."/>
            <person name="Albuquerque L."/>
            <person name="Raposo P."/>
            <person name="Froufe H.J.C."/>
            <person name="Barroso C.S."/>
            <person name="Egas C."/>
        </authorList>
    </citation>
    <scope>NUCLEOTIDE SEQUENCE [LARGE SCALE GENOMIC DNA]</scope>
    <source>
        <strain evidence="7 8">DSM 26712</strain>
    </source>
</reference>
<name>A0A399EWK0_9DEIN</name>
<dbReference type="PANTHER" id="PTHR47197">
    <property type="entry name" value="PROTEIN NIRF"/>
    <property type="match status" value="1"/>
</dbReference>
<organism evidence="7 8">
    <name type="scientific">Calidithermus terrae</name>
    <dbReference type="NCBI Taxonomy" id="1408545"/>
    <lineage>
        <taxon>Bacteria</taxon>
        <taxon>Thermotogati</taxon>
        <taxon>Deinococcota</taxon>
        <taxon>Deinococci</taxon>
        <taxon>Thermales</taxon>
        <taxon>Thermaceae</taxon>
        <taxon>Calidithermus</taxon>
    </lineage>
</organism>
<dbReference type="GO" id="GO:0046872">
    <property type="term" value="F:metal ion binding"/>
    <property type="evidence" value="ECO:0007669"/>
    <property type="project" value="UniProtKB-KW"/>
</dbReference>
<dbReference type="InterPro" id="IPR011048">
    <property type="entry name" value="Haem_d1_sf"/>
</dbReference>
<dbReference type="InterPro" id="IPR015943">
    <property type="entry name" value="WD40/YVTN_repeat-like_dom_sf"/>
</dbReference>
<dbReference type="SUPFAM" id="SSF51004">
    <property type="entry name" value="C-terminal (heme d1) domain of cytochrome cd1-nitrite reductase"/>
    <property type="match status" value="1"/>
</dbReference>
<evidence type="ECO:0000313" key="7">
    <source>
        <dbReference type="EMBL" id="RIH86621.1"/>
    </source>
</evidence>
<dbReference type="SUPFAM" id="SSF46626">
    <property type="entry name" value="Cytochrome c"/>
    <property type="match status" value="1"/>
</dbReference>
<feature type="domain" description="Cytochrome c" evidence="6">
    <location>
        <begin position="425"/>
        <end position="590"/>
    </location>
</feature>
<keyword evidence="3 4" id="KW-0408">Iron</keyword>
<evidence type="ECO:0000313" key="8">
    <source>
        <dbReference type="Proteomes" id="UP000265715"/>
    </source>
</evidence>
<dbReference type="Gene3D" id="2.130.10.10">
    <property type="entry name" value="YVTN repeat-like/Quinoprotein amine dehydrogenase"/>
    <property type="match status" value="2"/>
</dbReference>
<dbReference type="GO" id="GO:0020037">
    <property type="term" value="F:heme binding"/>
    <property type="evidence" value="ECO:0007669"/>
    <property type="project" value="InterPro"/>
</dbReference>
<dbReference type="AlphaFoldDB" id="A0A399EWK0"/>
<gene>
    <name evidence="7" type="ORF">Mterra_01403</name>
</gene>
<accession>A0A399EWK0</accession>
<dbReference type="NCBIfam" id="TIGR02276">
    <property type="entry name" value="beta_rpt_yvtn"/>
    <property type="match status" value="1"/>
</dbReference>
<dbReference type="InterPro" id="IPR036909">
    <property type="entry name" value="Cyt_c-like_dom_sf"/>
</dbReference>
<dbReference type="Gene3D" id="1.10.760.10">
    <property type="entry name" value="Cytochrome c-like domain"/>
    <property type="match status" value="1"/>
</dbReference>
<evidence type="ECO:0000256" key="2">
    <source>
        <dbReference type="ARBA" id="ARBA00022723"/>
    </source>
</evidence>
<evidence type="ECO:0000256" key="1">
    <source>
        <dbReference type="ARBA" id="ARBA00022617"/>
    </source>
</evidence>
<dbReference type="PROSITE" id="PS51007">
    <property type="entry name" value="CYTC"/>
    <property type="match status" value="2"/>
</dbReference>
<evidence type="ECO:0000259" key="6">
    <source>
        <dbReference type="PROSITE" id="PS51007"/>
    </source>
</evidence>
<comment type="caution">
    <text evidence="7">The sequence shown here is derived from an EMBL/GenBank/DDBJ whole genome shotgun (WGS) entry which is preliminary data.</text>
</comment>
<dbReference type="EMBL" id="QXDL01000044">
    <property type="protein sequence ID" value="RIH86621.1"/>
    <property type="molecule type" value="Genomic_DNA"/>
</dbReference>
<dbReference type="GO" id="GO:0009055">
    <property type="term" value="F:electron transfer activity"/>
    <property type="evidence" value="ECO:0007669"/>
    <property type="project" value="InterPro"/>
</dbReference>
<protein>
    <submittedName>
        <fullName evidence="7">PQQ-dependent catabolism-associated beta-propeller protein</fullName>
    </submittedName>
</protein>
<proteinExistence type="predicted"/>
<keyword evidence="8" id="KW-1185">Reference proteome</keyword>
<feature type="domain" description="Cytochrome c" evidence="6">
    <location>
        <begin position="601"/>
        <end position="777"/>
    </location>
</feature>
<evidence type="ECO:0000256" key="4">
    <source>
        <dbReference type="PROSITE-ProRule" id="PRU00433"/>
    </source>
</evidence>
<dbReference type="InterPro" id="IPR011964">
    <property type="entry name" value="YVTN_b-propeller_repeat"/>
</dbReference>
<dbReference type="PROSITE" id="PS51257">
    <property type="entry name" value="PROKAR_LIPOPROTEIN"/>
    <property type="match status" value="1"/>
</dbReference>
<sequence length="797" mass="82321">MRIPMVQRGRPLAGAGLLLLALLLAGCPSQEKPPPANVPVLKRPSKAGTIAITGDDRRVLVVNPENDSLSVIDTASDAEVAEVPVGDEPSAVVIAPDDKVAYVALKAEARVVRVVGIDGSSPAVSGSVAVGSEPVGLALSPRGDRLAVAEWAEGRVALIDTKTLSVVASKAVPNPRGLAVSNNGDQSDADEKVAVTEFYGRPGPGPEASDTGRTGAVRILKLGDLSEVATVLFEPTATGDAGFPAQTTSPNQLYSVAVAGNKFFATAIGASPDGAPVFNGNVFPLVLVGDLGGNKLGSISLAAAIKQQVNAPRLFMADLVDVALVGSDILYLVARGADAVQRAVLTGDATVSLGTPTVKQLDLLANANNTGCQAPIGMVTPHDTSQTPKAYVNCWVSRTATVVALDSQTPSKKIATGAAPAGLEAQVNKGRRFFFTGRARWANEAWSSCGSCHGDGLSDNVTWRFAAGPRQSTDMSGTFSHGPGPQKQRILNWTGIFDELHDFERNTRAVSGGKGAITTDNCGNFAPEDQGGEKQASLNPADATDKNGLKAQLGIPVREIQDALGAALCTVQLTGGKDWDDLEEFVKTIRPPKGKQFLDAGSVARGRALFEQAGQGNCASCHGGAGWTLSRLFYTPSSANNASLASTPFSAPGSPHAKQIEQEPKGGGGFIAPAQVSCVLRNVGSFGVPGNAAETDALEKKAGNPPTDRAQGEFAGYNIPSLYGLALGAPYLHHGQAKTLAELFDPKWSVHLRAGNAVFTPSAGQTQDLANFLLSIDATTPEAAVPGGADQCLISFP</sequence>
<keyword evidence="5" id="KW-0732">Signal</keyword>
<feature type="chain" id="PRO_5017373618" evidence="5">
    <location>
        <begin position="32"/>
        <end position="797"/>
    </location>
</feature>
<keyword evidence="1 4" id="KW-0349">Heme</keyword>
<keyword evidence="2 4" id="KW-0479">Metal-binding</keyword>
<dbReference type="RefSeq" id="WP_119314551.1">
    <property type="nucleotide sequence ID" value="NZ_QXDL01000044.1"/>
</dbReference>
<evidence type="ECO:0000256" key="3">
    <source>
        <dbReference type="ARBA" id="ARBA00023004"/>
    </source>
</evidence>
<dbReference type="OrthoDB" id="145213at2"/>